<dbReference type="GO" id="GO:0071281">
    <property type="term" value="P:cellular response to iron ion"/>
    <property type="evidence" value="ECO:0007669"/>
    <property type="project" value="TreeGrafter"/>
</dbReference>
<keyword evidence="3" id="KW-0732">Signal</keyword>
<comment type="caution">
    <text evidence="5">The sequence shown here is derived from an EMBL/GenBank/DDBJ whole genome shotgun (WGS) entry which is preliminary data.</text>
</comment>
<dbReference type="Gene3D" id="3.40.50.1980">
    <property type="entry name" value="Nitrogenase molybdenum iron protein domain"/>
    <property type="match status" value="2"/>
</dbReference>
<gene>
    <name evidence="5" type="ORF">H9710_02260</name>
</gene>
<dbReference type="PANTHER" id="PTHR30535">
    <property type="entry name" value="VITAMIN B12-BINDING PROTEIN"/>
    <property type="match status" value="1"/>
</dbReference>
<comment type="similarity">
    <text evidence="1">Belongs to the bacterial solute-binding protein 8 family.</text>
</comment>
<name>A0A9D2MTX4_9FIRM</name>
<reference evidence="5" key="2">
    <citation type="submission" date="2021-04" db="EMBL/GenBank/DDBJ databases">
        <authorList>
            <person name="Gilroy R."/>
        </authorList>
    </citation>
    <scope>NUCLEOTIDE SEQUENCE</scope>
    <source>
        <strain evidence="5">CHK185-1770</strain>
    </source>
</reference>
<dbReference type="AlphaFoldDB" id="A0A9D2MTX4"/>
<dbReference type="Pfam" id="PF01497">
    <property type="entry name" value="Peripla_BP_2"/>
    <property type="match status" value="1"/>
</dbReference>
<dbReference type="PANTHER" id="PTHR30535:SF34">
    <property type="entry name" value="MOLYBDATE-BINDING PROTEIN MOLA"/>
    <property type="match status" value="1"/>
</dbReference>
<evidence type="ECO:0000256" key="1">
    <source>
        <dbReference type="ARBA" id="ARBA00008814"/>
    </source>
</evidence>
<evidence type="ECO:0000256" key="2">
    <source>
        <dbReference type="SAM" id="MobiDB-lite"/>
    </source>
</evidence>
<evidence type="ECO:0000313" key="5">
    <source>
        <dbReference type="EMBL" id="HJB97384.1"/>
    </source>
</evidence>
<feature type="domain" description="Fe/B12 periplasmic-binding" evidence="4">
    <location>
        <begin position="83"/>
        <end position="344"/>
    </location>
</feature>
<evidence type="ECO:0000313" key="6">
    <source>
        <dbReference type="Proteomes" id="UP000826793"/>
    </source>
</evidence>
<reference evidence="5" key="1">
    <citation type="journal article" date="2021" name="PeerJ">
        <title>Extensive microbial diversity within the chicken gut microbiome revealed by metagenomics and culture.</title>
        <authorList>
            <person name="Gilroy R."/>
            <person name="Ravi A."/>
            <person name="Getino M."/>
            <person name="Pursley I."/>
            <person name="Horton D.L."/>
            <person name="Alikhan N.F."/>
            <person name="Baker D."/>
            <person name="Gharbi K."/>
            <person name="Hall N."/>
            <person name="Watson M."/>
            <person name="Adriaenssens E.M."/>
            <person name="Foster-Nyarko E."/>
            <person name="Jarju S."/>
            <person name="Secka A."/>
            <person name="Antonio M."/>
            <person name="Oren A."/>
            <person name="Chaudhuri R.R."/>
            <person name="La Ragione R."/>
            <person name="Hildebrand F."/>
            <person name="Pallen M.J."/>
        </authorList>
    </citation>
    <scope>NUCLEOTIDE SEQUENCE</scope>
    <source>
        <strain evidence="5">CHK185-1770</strain>
    </source>
</reference>
<accession>A0A9D2MTX4</accession>
<organism evidence="5 6">
    <name type="scientific">Candidatus Acutalibacter pullicola</name>
    <dbReference type="NCBI Taxonomy" id="2838417"/>
    <lineage>
        <taxon>Bacteria</taxon>
        <taxon>Bacillati</taxon>
        <taxon>Bacillota</taxon>
        <taxon>Clostridia</taxon>
        <taxon>Eubacteriales</taxon>
        <taxon>Acutalibacteraceae</taxon>
        <taxon>Acutalibacter</taxon>
    </lineage>
</organism>
<feature type="chain" id="PRO_5038734816" evidence="3">
    <location>
        <begin position="21"/>
        <end position="348"/>
    </location>
</feature>
<feature type="signal peptide" evidence="3">
    <location>
        <begin position="1"/>
        <end position="20"/>
    </location>
</feature>
<dbReference type="PROSITE" id="PS50983">
    <property type="entry name" value="FE_B12_PBP"/>
    <property type="match status" value="1"/>
</dbReference>
<feature type="compositionally biased region" description="Polar residues" evidence="2">
    <location>
        <begin position="29"/>
        <end position="47"/>
    </location>
</feature>
<feature type="region of interest" description="Disordered" evidence="2">
    <location>
        <begin position="29"/>
        <end position="73"/>
    </location>
</feature>
<dbReference type="EMBL" id="DWXG01000016">
    <property type="protein sequence ID" value="HJB97384.1"/>
    <property type="molecule type" value="Genomic_DNA"/>
</dbReference>
<dbReference type="PROSITE" id="PS51257">
    <property type="entry name" value="PROKAR_LIPOPROTEIN"/>
    <property type="match status" value="1"/>
</dbReference>
<evidence type="ECO:0000256" key="3">
    <source>
        <dbReference type="SAM" id="SignalP"/>
    </source>
</evidence>
<dbReference type="Proteomes" id="UP000826793">
    <property type="component" value="Unassembled WGS sequence"/>
</dbReference>
<sequence>MKRILPLFLALALLLTGCTAVVFTTESTSQTASQVDSSSPASAQESGLESAPSSSSSPQTDAEEISLTDSNGTQITLHTRTPRVVAAYGSFAEAWLLAGGELVGVTQDALEQRDLGLPEDMAVVGTVKEPNAEEIIALEPDLVLLASDITAQADIRDVLENAGISCAAFQVDTFADYKIMMEQFCGVTGRDDLFEENVTQVEEQIQEVQATAALSSSTRPSVLLIRAFSTGIKAKTDDELAGVILQDLGAHNIADDHPSMLEDLSLEEVIAANPDYIFVTTMGDEQKALEYLNGLIDQNPAWSQLSAVQEDRYIVLPKDLFHYKPNNRWGESYQYLGEILYPVFFDEA</sequence>
<dbReference type="InterPro" id="IPR050902">
    <property type="entry name" value="ABC_Transporter_SBP"/>
</dbReference>
<protein>
    <submittedName>
        <fullName evidence="5">ABC transporter substrate-binding protein</fullName>
    </submittedName>
</protein>
<proteinExistence type="inferred from homology"/>
<dbReference type="SUPFAM" id="SSF53807">
    <property type="entry name" value="Helical backbone' metal receptor"/>
    <property type="match status" value="1"/>
</dbReference>
<dbReference type="InterPro" id="IPR002491">
    <property type="entry name" value="ABC_transptr_periplasmic_BD"/>
</dbReference>
<evidence type="ECO:0000259" key="4">
    <source>
        <dbReference type="PROSITE" id="PS50983"/>
    </source>
</evidence>